<gene>
    <name evidence="3" type="ORF">ALQ29_03906</name>
</gene>
<organism evidence="3 4">
    <name type="scientific">Pseudomonas marginalis pv. marginalis</name>
    <dbReference type="NCBI Taxonomy" id="97473"/>
    <lineage>
        <taxon>Bacteria</taxon>
        <taxon>Pseudomonadati</taxon>
        <taxon>Pseudomonadota</taxon>
        <taxon>Gammaproteobacteria</taxon>
        <taxon>Pseudomonadales</taxon>
        <taxon>Pseudomonadaceae</taxon>
        <taxon>Pseudomonas</taxon>
    </lineage>
</organism>
<evidence type="ECO:0000256" key="1">
    <source>
        <dbReference type="SAM" id="Coils"/>
    </source>
</evidence>
<reference evidence="3 4" key="1">
    <citation type="submission" date="2018-08" db="EMBL/GenBank/DDBJ databases">
        <title>Recombination of ecologically and evolutionarily significant loci maintains genetic cohesion in the Pseudomonas syringae species complex.</title>
        <authorList>
            <person name="Dillon M."/>
            <person name="Thakur S."/>
            <person name="Almeida R.N.D."/>
            <person name="Weir B.S."/>
            <person name="Guttman D.S."/>
        </authorList>
    </citation>
    <scope>NUCLEOTIDE SEQUENCE [LARGE SCALE GENOMIC DNA]</scope>
    <source>
        <strain evidence="3 4">ICMP 3555</strain>
    </source>
</reference>
<sequence length="190" mass="21136">MFHKGKLRPQALTPRNMAMTNEVIFYTQLASIVSFIIALFTVYSVLVQAKEASIQVLKERLINKDEQIAALKAQTPDSLVSILNDRIKITQDEISRLEADRDVHRSEIELKKGELQGIQDKLSALSELIRKSDLVCPKCGDPLAGRQSHTIYGGVNGEQEADIEILNYECGYSIADDGKELGRCAHHVDG</sequence>
<evidence type="ECO:0000313" key="4">
    <source>
        <dbReference type="Proteomes" id="UP000276587"/>
    </source>
</evidence>
<feature type="transmembrane region" description="Helical" evidence="2">
    <location>
        <begin position="23"/>
        <end position="46"/>
    </location>
</feature>
<proteinExistence type="predicted"/>
<dbReference type="SUPFAM" id="SSF75712">
    <property type="entry name" value="Rad50 coiled-coil Zn hook"/>
    <property type="match status" value="1"/>
</dbReference>
<feature type="coiled-coil region" evidence="1">
    <location>
        <begin position="47"/>
        <end position="107"/>
    </location>
</feature>
<accession>A0A3M4AXU2</accession>
<comment type="caution">
    <text evidence="3">The sequence shown here is derived from an EMBL/GenBank/DDBJ whole genome shotgun (WGS) entry which is preliminary data.</text>
</comment>
<dbReference type="AlphaFoldDB" id="A0A3M4AXU2"/>
<evidence type="ECO:0000256" key="2">
    <source>
        <dbReference type="SAM" id="Phobius"/>
    </source>
</evidence>
<keyword evidence="2" id="KW-0812">Transmembrane</keyword>
<protein>
    <submittedName>
        <fullName evidence="3">Uncharacterized protein</fullName>
    </submittedName>
</protein>
<keyword evidence="2" id="KW-1133">Transmembrane helix</keyword>
<keyword evidence="2" id="KW-0472">Membrane</keyword>
<keyword evidence="4" id="KW-1185">Reference proteome</keyword>
<keyword evidence="1" id="KW-0175">Coiled coil</keyword>
<name>A0A3M4AXU2_PSEMA</name>
<evidence type="ECO:0000313" key="3">
    <source>
        <dbReference type="EMBL" id="RMP11641.1"/>
    </source>
</evidence>
<dbReference type="Proteomes" id="UP000276587">
    <property type="component" value="Unassembled WGS sequence"/>
</dbReference>
<dbReference type="EMBL" id="RBQF01000099">
    <property type="protein sequence ID" value="RMP11641.1"/>
    <property type="molecule type" value="Genomic_DNA"/>
</dbReference>